<evidence type="ECO:0000256" key="9">
    <source>
        <dbReference type="SAM" id="Phobius"/>
    </source>
</evidence>
<keyword evidence="7" id="KW-0902">Two-component regulatory system</keyword>
<dbReference type="Gene3D" id="1.10.287.130">
    <property type="match status" value="1"/>
</dbReference>
<gene>
    <name evidence="11" type="ORF">CK625_01755</name>
</gene>
<dbReference type="FunFam" id="3.30.565.10:FF:000006">
    <property type="entry name" value="Sensor histidine kinase WalK"/>
    <property type="match status" value="1"/>
</dbReference>
<comment type="caution">
    <text evidence="11">The sequence shown here is derived from an EMBL/GenBank/DDBJ whole genome shotgun (WGS) entry which is preliminary data.</text>
</comment>
<dbReference type="InterPro" id="IPR050351">
    <property type="entry name" value="BphY/WalK/GraS-like"/>
</dbReference>
<keyword evidence="9" id="KW-1133">Transmembrane helix</keyword>
<dbReference type="SUPFAM" id="SSF47384">
    <property type="entry name" value="Homodimeric domain of signal transducing histidine kinase"/>
    <property type="match status" value="1"/>
</dbReference>
<dbReference type="Proteomes" id="UP000218054">
    <property type="component" value="Unassembled WGS sequence"/>
</dbReference>
<dbReference type="SUPFAM" id="SSF55785">
    <property type="entry name" value="PYP-like sensor domain (PAS domain)"/>
    <property type="match status" value="1"/>
</dbReference>
<dbReference type="PANTHER" id="PTHR45453:SF1">
    <property type="entry name" value="PHOSPHATE REGULON SENSOR PROTEIN PHOR"/>
    <property type="match status" value="1"/>
</dbReference>
<dbReference type="InterPro" id="IPR003661">
    <property type="entry name" value="HisK_dim/P_dom"/>
</dbReference>
<dbReference type="InterPro" id="IPR003594">
    <property type="entry name" value="HATPase_dom"/>
</dbReference>
<dbReference type="InterPro" id="IPR036097">
    <property type="entry name" value="HisK_dim/P_sf"/>
</dbReference>
<comment type="catalytic activity">
    <reaction evidence="1">
        <text>ATP + protein L-histidine = ADP + protein N-phospho-L-histidine.</text>
        <dbReference type="EC" id="2.7.13.3"/>
    </reaction>
</comment>
<dbReference type="Gene3D" id="3.30.565.10">
    <property type="entry name" value="Histidine kinase-like ATPase, C-terminal domain"/>
    <property type="match status" value="1"/>
</dbReference>
<evidence type="ECO:0000256" key="2">
    <source>
        <dbReference type="ARBA" id="ARBA00004429"/>
    </source>
</evidence>
<evidence type="ECO:0000256" key="8">
    <source>
        <dbReference type="ARBA" id="ARBA00023136"/>
    </source>
</evidence>
<evidence type="ECO:0000259" key="10">
    <source>
        <dbReference type="PROSITE" id="PS50109"/>
    </source>
</evidence>
<dbReference type="CDD" id="cd00082">
    <property type="entry name" value="HisKA"/>
    <property type="match status" value="1"/>
</dbReference>
<keyword evidence="12" id="KW-1185">Reference proteome</keyword>
<evidence type="ECO:0000256" key="7">
    <source>
        <dbReference type="ARBA" id="ARBA00023012"/>
    </source>
</evidence>
<comment type="subcellular location">
    <subcellularLocation>
        <location evidence="2">Cell inner membrane</location>
        <topology evidence="2">Multi-pass membrane protein</topology>
    </subcellularLocation>
</comment>
<dbReference type="InterPro" id="IPR000014">
    <property type="entry name" value="PAS"/>
</dbReference>
<name>A0A2A2AKJ3_9BURK</name>
<keyword evidence="4" id="KW-0597">Phosphoprotein</keyword>
<dbReference type="SMART" id="SM00387">
    <property type="entry name" value="HATPase_c"/>
    <property type="match status" value="1"/>
</dbReference>
<feature type="domain" description="Histidine kinase" evidence="10">
    <location>
        <begin position="226"/>
        <end position="494"/>
    </location>
</feature>
<protein>
    <recommendedName>
        <fullName evidence="3">histidine kinase</fullName>
        <ecNumber evidence="3">2.7.13.3</ecNumber>
    </recommendedName>
</protein>
<evidence type="ECO:0000256" key="6">
    <source>
        <dbReference type="ARBA" id="ARBA00022777"/>
    </source>
</evidence>
<dbReference type="GO" id="GO:0000155">
    <property type="term" value="F:phosphorelay sensor kinase activity"/>
    <property type="evidence" value="ECO:0007669"/>
    <property type="project" value="InterPro"/>
</dbReference>
<evidence type="ECO:0000256" key="5">
    <source>
        <dbReference type="ARBA" id="ARBA00022679"/>
    </source>
</evidence>
<dbReference type="InterPro" id="IPR035965">
    <property type="entry name" value="PAS-like_dom_sf"/>
</dbReference>
<dbReference type="EMBL" id="NSJB01000001">
    <property type="protein sequence ID" value="PAT38251.1"/>
    <property type="molecule type" value="Genomic_DNA"/>
</dbReference>
<keyword evidence="8 9" id="KW-0472">Membrane</keyword>
<keyword evidence="9" id="KW-0812">Transmembrane</keyword>
<keyword evidence="5" id="KW-0808">Transferase</keyword>
<dbReference type="EC" id="2.7.13.3" evidence="3"/>
<dbReference type="FunFam" id="1.10.287.130:FF:000001">
    <property type="entry name" value="Two-component sensor histidine kinase"/>
    <property type="match status" value="1"/>
</dbReference>
<dbReference type="Pfam" id="PF02518">
    <property type="entry name" value="HATPase_c"/>
    <property type="match status" value="1"/>
</dbReference>
<accession>A0A2A2AKJ3</accession>
<dbReference type="InterPro" id="IPR036890">
    <property type="entry name" value="HATPase_C_sf"/>
</dbReference>
<dbReference type="SMART" id="SM00388">
    <property type="entry name" value="HisKA"/>
    <property type="match status" value="1"/>
</dbReference>
<dbReference type="AlphaFoldDB" id="A0A2A2AKJ3"/>
<dbReference type="RefSeq" id="WP_095538531.1">
    <property type="nucleotide sequence ID" value="NZ_NSJB01000001.1"/>
</dbReference>
<evidence type="ECO:0000313" key="11">
    <source>
        <dbReference type="EMBL" id="PAT38251.1"/>
    </source>
</evidence>
<dbReference type="SUPFAM" id="SSF55874">
    <property type="entry name" value="ATPase domain of HSP90 chaperone/DNA topoisomerase II/histidine kinase"/>
    <property type="match status" value="1"/>
</dbReference>
<evidence type="ECO:0000313" key="12">
    <source>
        <dbReference type="Proteomes" id="UP000218054"/>
    </source>
</evidence>
<organism evidence="11 12">
    <name type="scientific">Vandammella animalimorsus</name>
    <dbReference type="NCBI Taxonomy" id="2029117"/>
    <lineage>
        <taxon>Bacteria</taxon>
        <taxon>Pseudomonadati</taxon>
        <taxon>Pseudomonadota</taxon>
        <taxon>Betaproteobacteria</taxon>
        <taxon>Burkholderiales</taxon>
        <taxon>Comamonadaceae</taxon>
        <taxon>Vandammella</taxon>
    </lineage>
</organism>
<evidence type="ECO:0000256" key="1">
    <source>
        <dbReference type="ARBA" id="ARBA00000085"/>
    </source>
</evidence>
<dbReference type="Gene3D" id="3.30.450.20">
    <property type="entry name" value="PAS domain"/>
    <property type="match status" value="1"/>
</dbReference>
<dbReference type="InterPro" id="IPR004358">
    <property type="entry name" value="Sig_transdc_His_kin-like_C"/>
</dbReference>
<dbReference type="GO" id="GO:0016036">
    <property type="term" value="P:cellular response to phosphate starvation"/>
    <property type="evidence" value="ECO:0007669"/>
    <property type="project" value="TreeGrafter"/>
</dbReference>
<feature type="transmembrane region" description="Helical" evidence="9">
    <location>
        <begin position="24"/>
        <end position="41"/>
    </location>
</feature>
<dbReference type="PANTHER" id="PTHR45453">
    <property type="entry name" value="PHOSPHATE REGULON SENSOR PROTEIN PHOR"/>
    <property type="match status" value="1"/>
</dbReference>
<dbReference type="PRINTS" id="PR00344">
    <property type="entry name" value="BCTRLSENSOR"/>
</dbReference>
<evidence type="ECO:0000256" key="3">
    <source>
        <dbReference type="ARBA" id="ARBA00012438"/>
    </source>
</evidence>
<sequence length="517" mass="57679">MRWWSFFWVQLAAALTLLWLSGQGWLALLGAWCAAWLWWLWQAWQQARLLRWLRRDGPPAEPPAQPAPSAQTAPRLFGIWAELQYFWRKRQQQHQRSQAQLQANLQELRQAIQATPNGVMLLDAQWAIEWLDGQACAHFGLDAHKDQGQNLLTLVRDPEFASYCTVGDFRERLHMDGRSLDAHGLPGRSRLAVQIFPYGDGKRLLLSQDETHVQHNEAMRRDFIANVSHEIRTPLTIFAGYVETLQTLPLTPEQCQQYYGRMRQQAQRMQVLVEDLLTLSRLEGSPLPSLGEFIEVQTMLLRCRDEALALSASLAALPAGAGAAAASAPSTSASTATSNTGGQPQHRITLHYADDSLGLQLDFAPGQPSPAWPEQPGRIAGADKEIHSAFSNLIANAVRYTPAGGRIDLHWRWLADGSARFTVQDSGPGIAAEHLPRLTERFYRVDRSRSRETGGTGLGLAIVKHAVQRHGGQLHIQSTPGSGSQFTIELPATRLQTPAALAEQEQQRAQRERLLAR</sequence>
<dbReference type="GO" id="GO:0005886">
    <property type="term" value="C:plasma membrane"/>
    <property type="evidence" value="ECO:0007669"/>
    <property type="project" value="UniProtKB-SubCell"/>
</dbReference>
<evidence type="ECO:0000256" key="4">
    <source>
        <dbReference type="ARBA" id="ARBA00022553"/>
    </source>
</evidence>
<dbReference type="InterPro" id="IPR005467">
    <property type="entry name" value="His_kinase_dom"/>
</dbReference>
<keyword evidence="6 11" id="KW-0418">Kinase</keyword>
<dbReference type="Pfam" id="PF00512">
    <property type="entry name" value="HisKA"/>
    <property type="match status" value="1"/>
</dbReference>
<dbReference type="GO" id="GO:0004721">
    <property type="term" value="F:phosphoprotein phosphatase activity"/>
    <property type="evidence" value="ECO:0007669"/>
    <property type="project" value="TreeGrafter"/>
</dbReference>
<dbReference type="SMART" id="SM00091">
    <property type="entry name" value="PAS"/>
    <property type="match status" value="1"/>
</dbReference>
<dbReference type="PROSITE" id="PS50109">
    <property type="entry name" value="HIS_KIN"/>
    <property type="match status" value="1"/>
</dbReference>
<proteinExistence type="predicted"/>
<reference evidence="11 12" key="1">
    <citation type="submission" date="2017-08" db="EMBL/GenBank/DDBJ databases">
        <title>WGS of Clinical strains of the CDC Group NO-1 linked to zoonotic infections in humans.</title>
        <authorList>
            <person name="Bernier A.-M."/>
            <person name="Bernard K."/>
        </authorList>
    </citation>
    <scope>NUCLEOTIDE SEQUENCE [LARGE SCALE GENOMIC DNA]</scope>
    <source>
        <strain evidence="11 12">NML00-0135</strain>
    </source>
</reference>